<dbReference type="InterPro" id="IPR000073">
    <property type="entry name" value="AB_hydrolase_1"/>
</dbReference>
<dbReference type="InterPro" id="IPR050266">
    <property type="entry name" value="AB_hydrolase_sf"/>
</dbReference>
<sequence>MTAWKLPLTILGNEDAPALVLGHSLGSSHDMWESVIPLIRDDFDIVLYDLPGHGGTPIAPVGRELKMTDVVEALLGALDDHGVDTFHCAGLSLGGMVAMATAITHPQRVRSLTVMSAGPINGQPDQWYDKAGAVRRDGTASLVDATFERWFMPEFASGEGADRVEAIRRIFENCDDEGYAQCCEVLASTDMRGDVASIHTPTLLISAEEDGSLNWAGADELARTIRSGGATVQVARIPQARHMSAVEKPELVARALKGLVD</sequence>
<dbReference type="PANTHER" id="PTHR43798:SF5">
    <property type="entry name" value="MONOACYLGLYCEROL LIPASE ABHD6"/>
    <property type="match status" value="1"/>
</dbReference>
<accession>A0ABY0V7G1</accession>
<name>A0ABY0V7G1_9ACTO</name>
<dbReference type="Proteomes" id="UP000198976">
    <property type="component" value="Chromosome I"/>
</dbReference>
<dbReference type="InterPro" id="IPR029058">
    <property type="entry name" value="AB_hydrolase_fold"/>
</dbReference>
<proteinExistence type="predicted"/>
<gene>
    <name evidence="2" type="ORF">SAMN04489714_1058</name>
</gene>
<protein>
    <submittedName>
        <fullName evidence="2">3-oxoadipate enol-lactonase</fullName>
    </submittedName>
</protein>
<feature type="domain" description="AB hydrolase-1" evidence="1">
    <location>
        <begin position="17"/>
        <end position="249"/>
    </location>
</feature>
<dbReference type="SUPFAM" id="SSF53474">
    <property type="entry name" value="alpha/beta-Hydrolases"/>
    <property type="match status" value="1"/>
</dbReference>
<keyword evidence="3" id="KW-1185">Reference proteome</keyword>
<evidence type="ECO:0000313" key="3">
    <source>
        <dbReference type="Proteomes" id="UP000198976"/>
    </source>
</evidence>
<dbReference type="PRINTS" id="PR00111">
    <property type="entry name" value="ABHYDROLASE"/>
</dbReference>
<dbReference type="Gene3D" id="3.40.50.1820">
    <property type="entry name" value="alpha/beta hydrolase"/>
    <property type="match status" value="1"/>
</dbReference>
<dbReference type="Pfam" id="PF00561">
    <property type="entry name" value="Abhydrolase_1"/>
    <property type="match status" value="1"/>
</dbReference>
<dbReference type="PANTHER" id="PTHR43798">
    <property type="entry name" value="MONOACYLGLYCEROL LIPASE"/>
    <property type="match status" value="1"/>
</dbReference>
<reference evidence="2 3" key="1">
    <citation type="submission" date="2016-10" db="EMBL/GenBank/DDBJ databases">
        <authorList>
            <person name="Varghese N."/>
            <person name="Submissions S."/>
        </authorList>
    </citation>
    <scope>NUCLEOTIDE SEQUENCE [LARGE SCALE GENOMIC DNA]</scope>
    <source>
        <strain evidence="2 3">DSM 9169</strain>
    </source>
</reference>
<dbReference type="RefSeq" id="WP_092648568.1">
    <property type="nucleotide sequence ID" value="NZ_LT629792.1"/>
</dbReference>
<evidence type="ECO:0000313" key="2">
    <source>
        <dbReference type="EMBL" id="SDT93805.1"/>
    </source>
</evidence>
<organism evidence="2 3">
    <name type="scientific">Schaalia radingae</name>
    <dbReference type="NCBI Taxonomy" id="131110"/>
    <lineage>
        <taxon>Bacteria</taxon>
        <taxon>Bacillati</taxon>
        <taxon>Actinomycetota</taxon>
        <taxon>Actinomycetes</taxon>
        <taxon>Actinomycetales</taxon>
        <taxon>Actinomycetaceae</taxon>
        <taxon>Schaalia</taxon>
    </lineage>
</organism>
<evidence type="ECO:0000259" key="1">
    <source>
        <dbReference type="Pfam" id="PF00561"/>
    </source>
</evidence>
<dbReference type="EMBL" id="LT629792">
    <property type="protein sequence ID" value="SDT93805.1"/>
    <property type="molecule type" value="Genomic_DNA"/>
</dbReference>